<keyword evidence="5" id="KW-0472">Membrane</keyword>
<dbReference type="PANTHER" id="PTHR42987">
    <property type="entry name" value="PEPTIDASE S49"/>
    <property type="match status" value="1"/>
</dbReference>
<organism evidence="7">
    <name type="scientific">Klebsiella oxytoca</name>
    <dbReference type="NCBI Taxonomy" id="571"/>
    <lineage>
        <taxon>Bacteria</taxon>
        <taxon>Pseudomonadati</taxon>
        <taxon>Pseudomonadota</taxon>
        <taxon>Gammaproteobacteria</taxon>
        <taxon>Enterobacterales</taxon>
        <taxon>Enterobacteriaceae</taxon>
        <taxon>Klebsiella/Raoultella group</taxon>
        <taxon>Klebsiella</taxon>
    </lineage>
</organism>
<evidence type="ECO:0000256" key="4">
    <source>
        <dbReference type="ARBA" id="ARBA00022825"/>
    </source>
</evidence>
<dbReference type="Gene3D" id="3.90.226.10">
    <property type="entry name" value="2-enoyl-CoA Hydratase, Chain A, domain 1"/>
    <property type="match status" value="1"/>
</dbReference>
<dbReference type="Pfam" id="PF01343">
    <property type="entry name" value="Peptidase_S49"/>
    <property type="match status" value="1"/>
</dbReference>
<feature type="domain" description="Peptidase S49" evidence="6">
    <location>
        <begin position="149"/>
        <end position="292"/>
    </location>
</feature>
<reference evidence="7" key="1">
    <citation type="journal article" date="2020" name="Antimicrob. Agents Chemother.">
        <title>A multi-species bunch of VIM-1 carbapenemase producing Enterobacterales linked by a novel, highly conjugative and broad-host range IncA plasmid, menaces the re-emergence of VIM-1.</title>
        <authorList>
            <person name="Arcari G."/>
            <person name="Di Lella F.M."/>
            <person name="Bibbolino G."/>
            <person name="Mengoni F."/>
            <person name="Beccaccioli M."/>
            <person name="Antonelli G."/>
            <person name="Faino L."/>
            <person name="Carattoli A."/>
        </authorList>
    </citation>
    <scope>NUCLEOTIDE SEQUENCE</scope>
    <source>
        <plasmid evidence="7">pFDL-VIM</plasmid>
    </source>
</reference>
<evidence type="ECO:0000313" key="7">
    <source>
        <dbReference type="EMBL" id="QHU23975.1"/>
    </source>
</evidence>
<evidence type="ECO:0000259" key="6">
    <source>
        <dbReference type="Pfam" id="PF01343"/>
    </source>
</evidence>
<proteinExistence type="inferred from homology"/>
<dbReference type="InterPro" id="IPR002142">
    <property type="entry name" value="Peptidase_S49"/>
</dbReference>
<evidence type="ECO:0000256" key="2">
    <source>
        <dbReference type="ARBA" id="ARBA00022670"/>
    </source>
</evidence>
<dbReference type="GO" id="GO:0006508">
    <property type="term" value="P:proteolysis"/>
    <property type="evidence" value="ECO:0007669"/>
    <property type="project" value="UniProtKB-KW"/>
</dbReference>
<dbReference type="InterPro" id="IPR029045">
    <property type="entry name" value="ClpP/crotonase-like_dom_sf"/>
</dbReference>
<dbReference type="InterPro" id="IPR047272">
    <property type="entry name" value="S49_SppA_C"/>
</dbReference>
<dbReference type="CDD" id="cd07023">
    <property type="entry name" value="S49_Sppa_N_C"/>
    <property type="match status" value="1"/>
</dbReference>
<dbReference type="SUPFAM" id="SSF52096">
    <property type="entry name" value="ClpP/crotonase"/>
    <property type="match status" value="1"/>
</dbReference>
<evidence type="ECO:0000256" key="5">
    <source>
        <dbReference type="SAM" id="Phobius"/>
    </source>
</evidence>
<sequence>MGTDNRNMQKENLMAESKELPWERELIEKYMFTLHKEQVKDRRWRALLRVLRASGFVLLMIGFIILASNPGGMPWQSTKAGAPHTAYINIRGEIAAGTLADADHLIPSIQAAFDNPNSQAVVLRINSPGGSPVQAGRIYEGVTALRALHPEKKVYAIIDDIGASGGYYIASAADEIYADRASLVGSIGVISSGFGFTGLMDKLGIERRAITSGEHKALLDPFSPLTSDMKTFWEGVLSKTHQQFIERVKAGRGDRLKGDQEVFSGLLWNGEQAKDIGLIDGLGSLNSVARDVIHQSNLVDYTPTEDIIRRLTQRAKLEASSFVQELSAVKVY</sequence>
<keyword evidence="3" id="KW-0378">Hydrolase</keyword>
<dbReference type="PANTHER" id="PTHR42987:SF8">
    <property type="entry name" value="PROTEINASE"/>
    <property type="match status" value="1"/>
</dbReference>
<dbReference type="AlphaFoldDB" id="A0A6C0L2C3"/>
<comment type="similarity">
    <text evidence="1">Belongs to the peptidase S49 family.</text>
</comment>
<protein>
    <submittedName>
        <fullName evidence="7">SppA</fullName>
    </submittedName>
</protein>
<dbReference type="GO" id="GO:0008236">
    <property type="term" value="F:serine-type peptidase activity"/>
    <property type="evidence" value="ECO:0007669"/>
    <property type="project" value="UniProtKB-KW"/>
</dbReference>
<geneLocation type="plasmid" evidence="7">
    <name>pFDL-VIM</name>
</geneLocation>
<evidence type="ECO:0000256" key="1">
    <source>
        <dbReference type="ARBA" id="ARBA00008683"/>
    </source>
</evidence>
<keyword evidence="4" id="KW-0720">Serine protease</keyword>
<feature type="transmembrane region" description="Helical" evidence="5">
    <location>
        <begin position="46"/>
        <end position="67"/>
    </location>
</feature>
<accession>A0A6C0L2C3</accession>
<keyword evidence="2" id="KW-0645">Protease</keyword>
<evidence type="ECO:0000256" key="3">
    <source>
        <dbReference type="ARBA" id="ARBA00022801"/>
    </source>
</evidence>
<keyword evidence="5" id="KW-1133">Transmembrane helix</keyword>
<dbReference type="EMBL" id="MN783744">
    <property type="protein sequence ID" value="QHU23975.1"/>
    <property type="molecule type" value="Genomic_DNA"/>
</dbReference>
<name>A0A6C0L2C3_KLEOX</name>
<keyword evidence="5" id="KW-0812">Transmembrane</keyword>
<keyword evidence="7" id="KW-0614">Plasmid</keyword>